<accession>A0A7Y3W4B7</accession>
<evidence type="ECO:0000313" key="3">
    <source>
        <dbReference type="EMBL" id="NNU15097.1"/>
    </source>
</evidence>
<sequence>MKALLAAATVGALAMGVSHAATISYTEGTRAQEPGSIKISDVPANPNGFDIDFMIGDDLSAGDVIQVFGRIVGSEDTYNFTATQAFDFSLIAAPLGTSGITDTNGPSPHQIDFKFTNTDTNLITTITVDTSDPVGTYGTLLAGSYILELDMEPDNQKRVALYDFELASVPIPGALPLFAAGLAGLGLRRRRKA</sequence>
<protein>
    <recommendedName>
        <fullName evidence="5">VPLPA-CTERM sorting domain-containing protein</fullName>
    </recommendedName>
</protein>
<evidence type="ECO:0000256" key="1">
    <source>
        <dbReference type="SAM" id="Phobius"/>
    </source>
</evidence>
<organism evidence="3 4">
    <name type="scientific">Parvularcula mediterranea</name>
    <dbReference type="NCBI Taxonomy" id="2732508"/>
    <lineage>
        <taxon>Bacteria</taxon>
        <taxon>Pseudomonadati</taxon>
        <taxon>Pseudomonadota</taxon>
        <taxon>Alphaproteobacteria</taxon>
        <taxon>Parvularculales</taxon>
        <taxon>Parvularculaceae</taxon>
        <taxon>Parvularcula</taxon>
    </lineage>
</organism>
<gene>
    <name evidence="3" type="ORF">HK107_02005</name>
</gene>
<feature type="chain" id="PRO_5031408566" description="VPLPA-CTERM sorting domain-containing protein" evidence="2">
    <location>
        <begin position="21"/>
        <end position="193"/>
    </location>
</feature>
<keyword evidence="1" id="KW-0812">Transmembrane</keyword>
<keyword evidence="4" id="KW-1185">Reference proteome</keyword>
<evidence type="ECO:0008006" key="5">
    <source>
        <dbReference type="Google" id="ProtNLM"/>
    </source>
</evidence>
<reference evidence="3 4" key="1">
    <citation type="submission" date="2020-05" db="EMBL/GenBank/DDBJ databases">
        <title>Parvularcula mediterraneae sp. nov., isolated from polypropylene straw from shallow seawater of the seashore of Laganas in Zakynthos island, Greece.</title>
        <authorList>
            <person name="Szabo I."/>
            <person name="Al-Omari J."/>
            <person name="Rado J."/>
            <person name="Szerdahelyi G.S."/>
        </authorList>
    </citation>
    <scope>NUCLEOTIDE SEQUENCE [LARGE SCALE GENOMIC DNA]</scope>
    <source>
        <strain evidence="3 4">ZS-1/3</strain>
    </source>
</reference>
<name>A0A7Y3W4B7_9PROT</name>
<dbReference type="Proteomes" id="UP000536835">
    <property type="component" value="Unassembled WGS sequence"/>
</dbReference>
<evidence type="ECO:0000256" key="2">
    <source>
        <dbReference type="SAM" id="SignalP"/>
    </source>
</evidence>
<comment type="caution">
    <text evidence="3">The sequence shown here is derived from an EMBL/GenBank/DDBJ whole genome shotgun (WGS) entry which is preliminary data.</text>
</comment>
<dbReference type="RefSeq" id="WP_173196295.1">
    <property type="nucleotide sequence ID" value="NZ_JABFCX010000002.1"/>
</dbReference>
<evidence type="ECO:0000313" key="4">
    <source>
        <dbReference type="Proteomes" id="UP000536835"/>
    </source>
</evidence>
<keyword evidence="2" id="KW-0732">Signal</keyword>
<feature type="signal peptide" evidence="2">
    <location>
        <begin position="1"/>
        <end position="20"/>
    </location>
</feature>
<feature type="transmembrane region" description="Helical" evidence="1">
    <location>
        <begin position="166"/>
        <end position="187"/>
    </location>
</feature>
<dbReference type="EMBL" id="JABFCX010000002">
    <property type="protein sequence ID" value="NNU15097.1"/>
    <property type="molecule type" value="Genomic_DNA"/>
</dbReference>
<keyword evidence="1" id="KW-0472">Membrane</keyword>
<keyword evidence="1" id="KW-1133">Transmembrane helix</keyword>
<dbReference type="AlphaFoldDB" id="A0A7Y3W4B7"/>
<proteinExistence type="predicted"/>